<keyword evidence="4" id="KW-1185">Reference proteome</keyword>
<accession>A0A552UVC4</accession>
<keyword evidence="1" id="KW-1133">Transmembrane helix</keyword>
<evidence type="ECO:0000256" key="1">
    <source>
        <dbReference type="SAM" id="Phobius"/>
    </source>
</evidence>
<feature type="domain" description="M23ase beta-sheet core" evidence="2">
    <location>
        <begin position="187"/>
        <end position="282"/>
    </location>
</feature>
<dbReference type="InterPro" id="IPR016047">
    <property type="entry name" value="M23ase_b-sheet_dom"/>
</dbReference>
<evidence type="ECO:0000313" key="3">
    <source>
        <dbReference type="EMBL" id="TRW22159.1"/>
    </source>
</evidence>
<keyword evidence="1" id="KW-0472">Membrane</keyword>
<protein>
    <submittedName>
        <fullName evidence="3">M23 family metallopeptidase</fullName>
    </submittedName>
</protein>
<proteinExistence type="predicted"/>
<evidence type="ECO:0000259" key="2">
    <source>
        <dbReference type="Pfam" id="PF01551"/>
    </source>
</evidence>
<keyword evidence="1" id="KW-0812">Transmembrane</keyword>
<sequence length="289" mass="32231">MSAKRLKKQIIRKKLLTKNRLVILNEDTFEEIFSLRLNLMNVFVGITSISIVMIALVTYIIAFTPLREYIPGYASTKLKREATANATKSDSLIKVIQENEMYLASVKKVLTGELDRSHLSRDSIKPADQKELTEDDMKPSEADMKLREEVALEDKYNLFEKAKPKVNVVLFAPVQGHITQPYNPAQKHFALEIALANNTPVKAIAAGTVVLADWTPTYGNVIIIRHNDGIISVYKKVASLTKEQGDIVRSGEVIGLAGTTGSQAAGAQLHFELWKDGYPINPTQFIDFD</sequence>
<dbReference type="SUPFAM" id="SSF51261">
    <property type="entry name" value="Duplicated hybrid motif"/>
    <property type="match status" value="1"/>
</dbReference>
<dbReference type="CDD" id="cd12797">
    <property type="entry name" value="M23_peptidase"/>
    <property type="match status" value="1"/>
</dbReference>
<dbReference type="RefSeq" id="WP_143374896.1">
    <property type="nucleotide sequence ID" value="NZ_VJVZ01000014.1"/>
</dbReference>
<dbReference type="InterPro" id="IPR011055">
    <property type="entry name" value="Dup_hybrid_motif"/>
</dbReference>
<feature type="transmembrane region" description="Helical" evidence="1">
    <location>
        <begin position="42"/>
        <end position="62"/>
    </location>
</feature>
<name>A0A552UVC4_9FLAO</name>
<dbReference type="OrthoDB" id="9814377at2"/>
<dbReference type="AlphaFoldDB" id="A0A552UVC4"/>
<gene>
    <name evidence="3" type="ORF">FMM05_18395</name>
</gene>
<reference evidence="3 4" key="1">
    <citation type="submission" date="2019-07" db="EMBL/GenBank/DDBJ databases">
        <title>Flavobacterium sp. nov., isolated from glacier ice.</title>
        <authorList>
            <person name="Liu Q."/>
            <person name="Xin Y.-H."/>
        </authorList>
    </citation>
    <scope>NUCLEOTIDE SEQUENCE [LARGE SCALE GENOMIC DNA]</scope>
    <source>
        <strain evidence="3 4">ZT4R6</strain>
    </source>
</reference>
<dbReference type="Pfam" id="PF01551">
    <property type="entry name" value="Peptidase_M23"/>
    <property type="match status" value="1"/>
</dbReference>
<organism evidence="3 4">
    <name type="scientific">Flavobacterium zepuense</name>
    <dbReference type="NCBI Taxonomy" id="2593302"/>
    <lineage>
        <taxon>Bacteria</taxon>
        <taxon>Pseudomonadati</taxon>
        <taxon>Bacteroidota</taxon>
        <taxon>Flavobacteriia</taxon>
        <taxon>Flavobacteriales</taxon>
        <taxon>Flavobacteriaceae</taxon>
        <taxon>Flavobacterium</taxon>
    </lineage>
</organism>
<dbReference type="PANTHER" id="PTHR21666:SF270">
    <property type="entry name" value="MUREIN HYDROLASE ACTIVATOR ENVC"/>
    <property type="match status" value="1"/>
</dbReference>
<comment type="caution">
    <text evidence="3">The sequence shown here is derived from an EMBL/GenBank/DDBJ whole genome shotgun (WGS) entry which is preliminary data.</text>
</comment>
<dbReference type="InterPro" id="IPR050570">
    <property type="entry name" value="Cell_wall_metabolism_enzyme"/>
</dbReference>
<dbReference type="PANTHER" id="PTHR21666">
    <property type="entry name" value="PEPTIDASE-RELATED"/>
    <property type="match status" value="1"/>
</dbReference>
<evidence type="ECO:0000313" key="4">
    <source>
        <dbReference type="Proteomes" id="UP000320643"/>
    </source>
</evidence>
<dbReference type="Proteomes" id="UP000320643">
    <property type="component" value="Unassembled WGS sequence"/>
</dbReference>
<dbReference type="GO" id="GO:0004222">
    <property type="term" value="F:metalloendopeptidase activity"/>
    <property type="evidence" value="ECO:0007669"/>
    <property type="project" value="TreeGrafter"/>
</dbReference>
<dbReference type="EMBL" id="VJVZ01000014">
    <property type="protein sequence ID" value="TRW22159.1"/>
    <property type="molecule type" value="Genomic_DNA"/>
</dbReference>
<dbReference type="Gene3D" id="2.70.70.10">
    <property type="entry name" value="Glucose Permease (Domain IIA)"/>
    <property type="match status" value="1"/>
</dbReference>